<keyword evidence="1 3" id="KW-0808">Transferase</keyword>
<dbReference type="EMBL" id="FTNT01000003">
    <property type="protein sequence ID" value="SIR86203.1"/>
    <property type="molecule type" value="Genomic_DNA"/>
</dbReference>
<dbReference type="CDD" id="cd03784">
    <property type="entry name" value="GT1_Gtf-like"/>
    <property type="match status" value="1"/>
</dbReference>
<dbReference type="Gene3D" id="3.40.50.2000">
    <property type="entry name" value="Glycogen Phosphorylase B"/>
    <property type="match status" value="2"/>
</dbReference>
<name>A0A1N7EDG1_9NOCA</name>
<dbReference type="PANTHER" id="PTHR21015:SF22">
    <property type="entry name" value="GLYCOSYLTRANSFERASE"/>
    <property type="match status" value="1"/>
</dbReference>
<dbReference type="InterPro" id="IPR002213">
    <property type="entry name" value="UDP_glucos_trans"/>
</dbReference>
<dbReference type="PANTHER" id="PTHR21015">
    <property type="entry name" value="UDP-N-ACETYLGLUCOSAMINE--N-ACETYLMURAMYL-(PENTAPEPTIDE) PYROPHOSPHORYL-UNDECAPRENOL N-ACETYLGLUCOSAMINE TRANSFERASE 1"/>
    <property type="match status" value="1"/>
</dbReference>
<dbReference type="GO" id="GO:0016758">
    <property type="term" value="F:hexosyltransferase activity"/>
    <property type="evidence" value="ECO:0007669"/>
    <property type="project" value="UniProtKB-ARBA"/>
</dbReference>
<evidence type="ECO:0000313" key="4">
    <source>
        <dbReference type="Proteomes" id="UP000186218"/>
    </source>
</evidence>
<organism evidence="3 4">
    <name type="scientific">Williamsia sterculiae</name>
    <dbReference type="NCBI Taxonomy" id="1344003"/>
    <lineage>
        <taxon>Bacteria</taxon>
        <taxon>Bacillati</taxon>
        <taxon>Actinomycetota</taxon>
        <taxon>Actinomycetes</taxon>
        <taxon>Mycobacteriales</taxon>
        <taxon>Nocardiaceae</taxon>
        <taxon>Williamsia</taxon>
    </lineage>
</organism>
<reference evidence="3 4" key="1">
    <citation type="submission" date="2017-01" db="EMBL/GenBank/DDBJ databases">
        <authorList>
            <person name="Mah S.A."/>
            <person name="Swanson W.J."/>
            <person name="Moy G.W."/>
            <person name="Vacquier V.D."/>
        </authorList>
    </citation>
    <scope>NUCLEOTIDE SEQUENCE [LARGE SCALE GENOMIC DNA]</scope>
    <source>
        <strain evidence="3 4">CPCC 203464</strain>
    </source>
</reference>
<evidence type="ECO:0000259" key="2">
    <source>
        <dbReference type="Pfam" id="PF06722"/>
    </source>
</evidence>
<dbReference type="Pfam" id="PF06722">
    <property type="entry name" value="EryCIII-like_C"/>
    <property type="match status" value="1"/>
</dbReference>
<dbReference type="AlphaFoldDB" id="A0A1N7EDG1"/>
<sequence>MRVAIVAGPDAGHAFPAFALAERLTAVGDTVAVYTGSRWFDAAGRRGIDIRELPGLELEASEDAGDAGQRLGARAARMTIGLIPELRRFAPDLVVSDVITVCGGWAAAELAIPWMELSPHPLYRQSRHLPPIGSGLTPGAGPWGRGRDHVLRASSSRWERLGERQRRDARVAVGLRPHAAPPVERLIATVPALEVPRPDWPVEAHLVGPLLWEPVDTVFPRPPGHDPLVVVAPSTAETGAADLVGQSLAALAPEVLGHVVRVVISALHHDLDDLPDRVVAATGRQDELLTGADLVICGAGHGMLAKTLCAGVPVVTVPGGGDQWELANRAQRLGVGPLVRPVTVASLADAVRTVLSEPGYRERARAAAANRDGVEDPVRICHLVG</sequence>
<dbReference type="Proteomes" id="UP000186218">
    <property type="component" value="Unassembled WGS sequence"/>
</dbReference>
<gene>
    <name evidence="3" type="ORF">SAMN05445060_1194</name>
</gene>
<evidence type="ECO:0000313" key="3">
    <source>
        <dbReference type="EMBL" id="SIR86203.1"/>
    </source>
</evidence>
<accession>A0A1N7EDG1</accession>
<dbReference type="OrthoDB" id="5241459at2"/>
<dbReference type="STRING" id="1344003.SAMN05445060_1194"/>
<proteinExistence type="predicted"/>
<evidence type="ECO:0000256" key="1">
    <source>
        <dbReference type="ARBA" id="ARBA00022679"/>
    </source>
</evidence>
<feature type="domain" description="Erythromycin biosynthesis protein CIII-like C-terminal" evidence="2">
    <location>
        <begin position="263"/>
        <end position="370"/>
    </location>
</feature>
<dbReference type="InterPro" id="IPR010610">
    <property type="entry name" value="EryCIII-like_C"/>
</dbReference>
<dbReference type="SUPFAM" id="SSF53756">
    <property type="entry name" value="UDP-Glycosyltransferase/glycogen phosphorylase"/>
    <property type="match status" value="1"/>
</dbReference>
<dbReference type="GO" id="GO:0008194">
    <property type="term" value="F:UDP-glycosyltransferase activity"/>
    <property type="evidence" value="ECO:0007669"/>
    <property type="project" value="InterPro"/>
</dbReference>
<protein>
    <submittedName>
        <fullName evidence="3">UDP:flavonoid glycosyltransferase YjiC, YdhE family</fullName>
    </submittedName>
</protein>
<dbReference type="RefSeq" id="WP_076477593.1">
    <property type="nucleotide sequence ID" value="NZ_FTNT01000003.1"/>
</dbReference>
<keyword evidence="4" id="KW-1185">Reference proteome</keyword>